<proteinExistence type="predicted"/>
<dbReference type="Gene3D" id="3.40.50.150">
    <property type="entry name" value="Vaccinia Virus protein VP39"/>
    <property type="match status" value="1"/>
</dbReference>
<reference evidence="5 6" key="1">
    <citation type="submission" date="2024-02" db="EMBL/GenBank/DDBJ databases">
        <title>High-quality chromosome-scale genome assembly of Pensacola bahiagrass (Paspalum notatum Flugge var. saurae).</title>
        <authorList>
            <person name="Vega J.M."/>
            <person name="Podio M."/>
            <person name="Orjuela J."/>
            <person name="Siena L.A."/>
            <person name="Pessino S.C."/>
            <person name="Combes M.C."/>
            <person name="Mariac C."/>
            <person name="Albertini E."/>
            <person name="Pupilli F."/>
            <person name="Ortiz J.P.A."/>
            <person name="Leblanc O."/>
        </authorList>
    </citation>
    <scope>NUCLEOTIDE SEQUENCE [LARGE SCALE GENOMIC DNA]</scope>
    <source>
        <strain evidence="5">R1</strain>
        <tissue evidence="5">Leaf</tissue>
    </source>
</reference>
<sequence length="331" mass="34753">MTSPTHARKARLKTHLVSAKAKLKNHVTPRRLVLLSAAACSAFLLLLTLRVLHSAASRGASRSWSGTASTPAAVAGVQHAQQQRDECAKVPAPVAEALVHYATSSNEAPRQTEAEAGAAARVLARRAPCNLLVLGLGPGSALWAALNHGGRTLFLDPDAARVAAARAARPAGIDLQAHPVAYHYQQQQQAAASGPAATALSDDHLLALRNSSDCSADSSPPKPLAPDHLERSACALAPRGLPAAFYEAEWDVVMVDAPPAPGAVYTAAVAARARRPGTGETDVLVHGVDGAAEERFARAFLCDGYLKEEAGRLRHFSVPSHRDKDTMPFCP</sequence>
<evidence type="ECO:0008006" key="7">
    <source>
        <dbReference type="Google" id="ProtNLM"/>
    </source>
</evidence>
<evidence type="ECO:0000256" key="4">
    <source>
        <dbReference type="ARBA" id="ARBA00023136"/>
    </source>
</evidence>
<protein>
    <recommendedName>
        <fullName evidence="7">Polysaccharide biosynthesis domain-containing protein</fullName>
    </recommendedName>
</protein>
<keyword evidence="3" id="KW-1133">Transmembrane helix</keyword>
<dbReference type="AlphaFoldDB" id="A0AAQ3PUU5"/>
<dbReference type="GO" id="GO:0000139">
    <property type="term" value="C:Golgi membrane"/>
    <property type="evidence" value="ECO:0007669"/>
    <property type="project" value="UniProtKB-SubCell"/>
</dbReference>
<gene>
    <name evidence="5" type="ORF">U9M48_004328</name>
</gene>
<evidence type="ECO:0000313" key="5">
    <source>
        <dbReference type="EMBL" id="WVZ53377.1"/>
    </source>
</evidence>
<keyword evidence="6" id="KW-1185">Reference proteome</keyword>
<evidence type="ECO:0000256" key="3">
    <source>
        <dbReference type="ARBA" id="ARBA00022989"/>
    </source>
</evidence>
<dbReference type="InterPro" id="IPR006514">
    <property type="entry name" value="IRX15/GXM/AGM"/>
</dbReference>
<organism evidence="5 6">
    <name type="scientific">Paspalum notatum var. saurae</name>
    <dbReference type="NCBI Taxonomy" id="547442"/>
    <lineage>
        <taxon>Eukaryota</taxon>
        <taxon>Viridiplantae</taxon>
        <taxon>Streptophyta</taxon>
        <taxon>Embryophyta</taxon>
        <taxon>Tracheophyta</taxon>
        <taxon>Spermatophyta</taxon>
        <taxon>Magnoliopsida</taxon>
        <taxon>Liliopsida</taxon>
        <taxon>Poales</taxon>
        <taxon>Poaceae</taxon>
        <taxon>PACMAD clade</taxon>
        <taxon>Panicoideae</taxon>
        <taxon>Andropogonodae</taxon>
        <taxon>Paspaleae</taxon>
        <taxon>Paspalinae</taxon>
        <taxon>Paspalum</taxon>
    </lineage>
</organism>
<dbReference type="GO" id="GO:0045492">
    <property type="term" value="P:xylan biosynthetic process"/>
    <property type="evidence" value="ECO:0007669"/>
    <property type="project" value="InterPro"/>
</dbReference>
<dbReference type="NCBIfam" id="TIGR01627">
    <property type="entry name" value="A_thal_3515"/>
    <property type="match status" value="1"/>
</dbReference>
<dbReference type="EMBL" id="CP144745">
    <property type="protein sequence ID" value="WVZ53377.1"/>
    <property type="molecule type" value="Genomic_DNA"/>
</dbReference>
<dbReference type="PANTHER" id="PTHR31444">
    <property type="entry name" value="OS11G0490100 PROTEIN"/>
    <property type="match status" value="1"/>
</dbReference>
<dbReference type="SUPFAM" id="SSF53335">
    <property type="entry name" value="S-adenosyl-L-methionine-dependent methyltransferases"/>
    <property type="match status" value="1"/>
</dbReference>
<comment type="subcellular location">
    <subcellularLocation>
        <location evidence="1">Golgi apparatus membrane</location>
        <topology evidence="1">Single-pass membrane protein</topology>
    </subcellularLocation>
</comment>
<dbReference type="InterPro" id="IPR029063">
    <property type="entry name" value="SAM-dependent_MTases_sf"/>
</dbReference>
<dbReference type="Pfam" id="PF21729">
    <property type="entry name" value="IRX15_IRX15L_GXM"/>
    <property type="match status" value="1"/>
</dbReference>
<dbReference type="Proteomes" id="UP001341281">
    <property type="component" value="Chromosome 01"/>
</dbReference>
<evidence type="ECO:0000256" key="2">
    <source>
        <dbReference type="ARBA" id="ARBA00022692"/>
    </source>
</evidence>
<evidence type="ECO:0000256" key="1">
    <source>
        <dbReference type="ARBA" id="ARBA00004194"/>
    </source>
</evidence>
<keyword evidence="4" id="KW-0472">Membrane</keyword>
<keyword evidence="2" id="KW-0812">Transmembrane</keyword>
<evidence type="ECO:0000313" key="6">
    <source>
        <dbReference type="Proteomes" id="UP001341281"/>
    </source>
</evidence>
<accession>A0AAQ3PUU5</accession>
<name>A0AAQ3PUU5_PASNO</name>